<proteinExistence type="predicted"/>
<sequence>MKKEQLEKGSQLELNESTVLPKITVNYVRFNNQNIGVALYLEDNEIPVSAVIQKEDKSKLVIDELNSGHPVDNWGKELLEEYFSLKFSH</sequence>
<gene>
    <name evidence="1" type="ORF">EDC17_101180</name>
</gene>
<keyword evidence="2" id="KW-1185">Reference proteome</keyword>
<dbReference type="Proteomes" id="UP000295197">
    <property type="component" value="Unassembled WGS sequence"/>
</dbReference>
<comment type="caution">
    <text evidence="1">The sequence shown here is derived from an EMBL/GenBank/DDBJ whole genome shotgun (WGS) entry which is preliminary data.</text>
</comment>
<organism evidence="1 2">
    <name type="scientific">Sphingobacterium alimentarium</name>
    <dbReference type="NCBI Taxonomy" id="797292"/>
    <lineage>
        <taxon>Bacteria</taxon>
        <taxon>Pseudomonadati</taxon>
        <taxon>Bacteroidota</taxon>
        <taxon>Sphingobacteriia</taxon>
        <taxon>Sphingobacteriales</taxon>
        <taxon>Sphingobacteriaceae</taxon>
        <taxon>Sphingobacterium</taxon>
    </lineage>
</organism>
<accession>A0A4R3W114</accession>
<dbReference type="RefSeq" id="WP_132777239.1">
    <property type="nucleotide sequence ID" value="NZ_SMBZ01000011.1"/>
</dbReference>
<dbReference type="EMBL" id="SMBZ01000011">
    <property type="protein sequence ID" value="TCV17161.1"/>
    <property type="molecule type" value="Genomic_DNA"/>
</dbReference>
<name>A0A4R3W114_9SPHI</name>
<dbReference type="AlphaFoldDB" id="A0A4R3W114"/>
<evidence type="ECO:0000313" key="2">
    <source>
        <dbReference type="Proteomes" id="UP000295197"/>
    </source>
</evidence>
<evidence type="ECO:0000313" key="1">
    <source>
        <dbReference type="EMBL" id="TCV17161.1"/>
    </source>
</evidence>
<reference evidence="1 2" key="1">
    <citation type="submission" date="2019-03" db="EMBL/GenBank/DDBJ databases">
        <title>Genomic Encyclopedia of Type Strains, Phase IV (KMG-IV): sequencing the most valuable type-strain genomes for metagenomic binning, comparative biology and taxonomic classification.</title>
        <authorList>
            <person name="Goeker M."/>
        </authorList>
    </citation>
    <scope>NUCLEOTIDE SEQUENCE [LARGE SCALE GENOMIC DNA]</scope>
    <source>
        <strain evidence="1 2">DSM 22362</strain>
    </source>
</reference>
<protein>
    <submittedName>
        <fullName evidence="1">Uncharacterized protein</fullName>
    </submittedName>
</protein>